<feature type="signal peptide" evidence="1">
    <location>
        <begin position="1"/>
        <end position="33"/>
    </location>
</feature>
<evidence type="ECO:0000313" key="3">
    <source>
        <dbReference type="EMBL" id="MBF9069471.1"/>
    </source>
</evidence>
<dbReference type="Gene3D" id="3.40.50.1820">
    <property type="entry name" value="alpha/beta hydrolase"/>
    <property type="match status" value="1"/>
</dbReference>
<dbReference type="Proteomes" id="UP000657385">
    <property type="component" value="Unassembled WGS sequence"/>
</dbReference>
<name>A0A931FF65_9ACTN</name>
<dbReference type="RefSeq" id="WP_196194595.1">
    <property type="nucleotide sequence ID" value="NZ_JADPRT010000005.1"/>
</dbReference>
<keyword evidence="4" id="KW-1185">Reference proteome</keyword>
<dbReference type="InterPro" id="IPR029058">
    <property type="entry name" value="AB_hydrolase_fold"/>
</dbReference>
<evidence type="ECO:0000313" key="4">
    <source>
        <dbReference type="Proteomes" id="UP000657385"/>
    </source>
</evidence>
<dbReference type="PANTHER" id="PTHR43433">
    <property type="entry name" value="HYDROLASE, ALPHA/BETA FOLD FAMILY PROTEIN"/>
    <property type="match status" value="1"/>
</dbReference>
<dbReference type="PRINTS" id="PR00111">
    <property type="entry name" value="ABHYDROLASE"/>
</dbReference>
<dbReference type="AlphaFoldDB" id="A0A931FF65"/>
<dbReference type="Pfam" id="PF00561">
    <property type="entry name" value="Abhydrolase_1"/>
    <property type="match status" value="1"/>
</dbReference>
<organism evidence="3 4">
    <name type="scientific">Streptacidiphilus fuscans</name>
    <dbReference type="NCBI Taxonomy" id="2789292"/>
    <lineage>
        <taxon>Bacteria</taxon>
        <taxon>Bacillati</taxon>
        <taxon>Actinomycetota</taxon>
        <taxon>Actinomycetes</taxon>
        <taxon>Kitasatosporales</taxon>
        <taxon>Streptomycetaceae</taxon>
        <taxon>Streptacidiphilus</taxon>
    </lineage>
</organism>
<evidence type="ECO:0000256" key="1">
    <source>
        <dbReference type="SAM" id="SignalP"/>
    </source>
</evidence>
<accession>A0A931FF65</accession>
<reference evidence="3" key="1">
    <citation type="submission" date="2020-11" db="EMBL/GenBank/DDBJ databases">
        <title>Isolation and identification of active actinomycetes.</title>
        <authorList>
            <person name="Yu B."/>
        </authorList>
    </citation>
    <scope>NUCLEOTIDE SEQUENCE</scope>
    <source>
        <strain evidence="3">NEAU-YB345</strain>
    </source>
</reference>
<dbReference type="InterPro" id="IPR050471">
    <property type="entry name" value="AB_hydrolase"/>
</dbReference>
<protein>
    <submittedName>
        <fullName evidence="3">Alpha/beta hydrolase</fullName>
    </submittedName>
</protein>
<keyword evidence="1" id="KW-0732">Signal</keyword>
<feature type="chain" id="PRO_5037763364" evidence="1">
    <location>
        <begin position="34"/>
        <end position="311"/>
    </location>
</feature>
<gene>
    <name evidence="3" type="ORF">I2501_15715</name>
</gene>
<dbReference type="InterPro" id="IPR000073">
    <property type="entry name" value="AB_hydrolase_1"/>
</dbReference>
<dbReference type="SUPFAM" id="SSF53474">
    <property type="entry name" value="alpha/beta-Hydrolases"/>
    <property type="match status" value="1"/>
</dbReference>
<feature type="domain" description="AB hydrolase-1" evidence="2">
    <location>
        <begin position="70"/>
        <end position="298"/>
    </location>
</feature>
<dbReference type="EMBL" id="JADPRT010000005">
    <property type="protein sequence ID" value="MBF9069471.1"/>
    <property type="molecule type" value="Genomic_DNA"/>
</dbReference>
<evidence type="ECO:0000259" key="2">
    <source>
        <dbReference type="Pfam" id="PF00561"/>
    </source>
</evidence>
<dbReference type="PANTHER" id="PTHR43433:SF5">
    <property type="entry name" value="AB HYDROLASE-1 DOMAIN-CONTAINING PROTEIN"/>
    <property type="match status" value="1"/>
</dbReference>
<proteinExistence type="predicted"/>
<sequence>MKHSGSMRARVGVAVAAATAVVTALCGTGVAAAAPVSAPAPASGIVGAPTLIAHTRDGDVGYREVGAGSPILLVTGHGASMDAWAPAFVDALAAHHTVVVFDNAGVGQTSALPGTMTVPAMAEQTSALISALRLHRPTVLGWSLGGMVAQALAVRHPGQVGRLVLASTQAGTGQALPIPPAAAAALDSPDPAVRLSVLFPSDQLAAAYAYAKGISQYPGFYGVSDAVRAEQATALQQWMAGADREGRELGRIHVPVLVADGASDALDPAGNAVILADGLRCADVLMYPDAGHAFLFQDAEQFAATVDAFAS</sequence>
<comment type="caution">
    <text evidence="3">The sequence shown here is derived from an EMBL/GenBank/DDBJ whole genome shotgun (WGS) entry which is preliminary data.</text>
</comment>
<keyword evidence="3" id="KW-0378">Hydrolase</keyword>
<dbReference type="GO" id="GO:0016787">
    <property type="term" value="F:hydrolase activity"/>
    <property type="evidence" value="ECO:0007669"/>
    <property type="project" value="UniProtKB-KW"/>
</dbReference>